<comment type="caution">
    <text evidence="8">The sequence shown here is derived from an EMBL/GenBank/DDBJ whole genome shotgun (WGS) entry which is preliminary data.</text>
</comment>
<dbReference type="InterPro" id="IPR052159">
    <property type="entry name" value="Competence_DNA_uptake"/>
</dbReference>
<feature type="transmembrane region" description="Helical" evidence="6">
    <location>
        <begin position="230"/>
        <end position="256"/>
    </location>
</feature>
<reference evidence="8 9" key="1">
    <citation type="submission" date="2018-08" db="EMBL/GenBank/DDBJ databases">
        <title>Henriciella mobilis sp. nov., isolated from seawater.</title>
        <authorList>
            <person name="Cheng H."/>
            <person name="Wu Y.-H."/>
            <person name="Xu X.-W."/>
            <person name="Guo L.-L."/>
        </authorList>
    </citation>
    <scope>NUCLEOTIDE SEQUENCE [LARGE SCALE GENOMIC DNA]</scope>
    <source>
        <strain evidence="8 9">CCUG67844</strain>
    </source>
</reference>
<comment type="subcellular location">
    <subcellularLocation>
        <location evidence="1">Cell membrane</location>
        <topology evidence="1">Multi-pass membrane protein</topology>
    </subcellularLocation>
</comment>
<dbReference type="GO" id="GO:0005886">
    <property type="term" value="C:plasma membrane"/>
    <property type="evidence" value="ECO:0007669"/>
    <property type="project" value="UniProtKB-SubCell"/>
</dbReference>
<feature type="transmembrane region" description="Helical" evidence="6">
    <location>
        <begin position="200"/>
        <end position="218"/>
    </location>
</feature>
<dbReference type="Proteomes" id="UP000265845">
    <property type="component" value="Unassembled WGS sequence"/>
</dbReference>
<keyword evidence="2" id="KW-1003">Cell membrane</keyword>
<gene>
    <name evidence="8" type="ORF">D1222_11165</name>
</gene>
<evidence type="ECO:0000256" key="5">
    <source>
        <dbReference type="ARBA" id="ARBA00023136"/>
    </source>
</evidence>
<dbReference type="Pfam" id="PF03772">
    <property type="entry name" value="Competence"/>
    <property type="match status" value="1"/>
</dbReference>
<dbReference type="AlphaFoldDB" id="A0A399RCL6"/>
<feature type="transmembrane region" description="Helical" evidence="6">
    <location>
        <begin position="95"/>
        <end position="114"/>
    </location>
</feature>
<accession>A0A399RCL6</accession>
<feature type="domain" description="ComEC/Rec2-related protein" evidence="7">
    <location>
        <begin position="71"/>
        <end position="350"/>
    </location>
</feature>
<evidence type="ECO:0000256" key="6">
    <source>
        <dbReference type="SAM" id="Phobius"/>
    </source>
</evidence>
<dbReference type="NCBIfam" id="TIGR00360">
    <property type="entry name" value="ComEC_N-term"/>
    <property type="match status" value="1"/>
</dbReference>
<evidence type="ECO:0000313" key="9">
    <source>
        <dbReference type="Proteomes" id="UP000265845"/>
    </source>
</evidence>
<organism evidence="8 9">
    <name type="scientific">Henriciella algicola</name>
    <dbReference type="NCBI Taxonomy" id="1608422"/>
    <lineage>
        <taxon>Bacteria</taxon>
        <taxon>Pseudomonadati</taxon>
        <taxon>Pseudomonadota</taxon>
        <taxon>Alphaproteobacteria</taxon>
        <taxon>Hyphomonadales</taxon>
        <taxon>Hyphomonadaceae</taxon>
        <taxon>Henriciella</taxon>
    </lineage>
</organism>
<name>A0A399RCL6_9PROT</name>
<evidence type="ECO:0000256" key="1">
    <source>
        <dbReference type="ARBA" id="ARBA00004651"/>
    </source>
</evidence>
<evidence type="ECO:0000256" key="4">
    <source>
        <dbReference type="ARBA" id="ARBA00022989"/>
    </source>
</evidence>
<protein>
    <submittedName>
        <fullName evidence="8">ComEC/Rec2 family competence protein</fullName>
    </submittedName>
</protein>
<dbReference type="PANTHER" id="PTHR30619:SF1">
    <property type="entry name" value="RECOMBINATION PROTEIN 2"/>
    <property type="match status" value="1"/>
</dbReference>
<dbReference type="EMBL" id="QWGA01000007">
    <property type="protein sequence ID" value="RIJ29230.1"/>
    <property type="molecule type" value="Genomic_DNA"/>
</dbReference>
<feature type="transmembrane region" description="Helical" evidence="6">
    <location>
        <begin position="358"/>
        <end position="382"/>
    </location>
</feature>
<proteinExistence type="predicted"/>
<feature type="transmembrane region" description="Helical" evidence="6">
    <location>
        <begin position="268"/>
        <end position="289"/>
    </location>
</feature>
<feature type="transmembrane region" description="Helical" evidence="6">
    <location>
        <begin position="301"/>
        <end position="320"/>
    </location>
</feature>
<evidence type="ECO:0000256" key="2">
    <source>
        <dbReference type="ARBA" id="ARBA00022475"/>
    </source>
</evidence>
<feature type="transmembrane region" description="Helical" evidence="6">
    <location>
        <begin position="134"/>
        <end position="155"/>
    </location>
</feature>
<keyword evidence="4 6" id="KW-1133">Transmembrane helix</keyword>
<dbReference type="InterPro" id="IPR004477">
    <property type="entry name" value="ComEC_N"/>
</dbReference>
<keyword evidence="3 6" id="KW-0812">Transmembrane</keyword>
<evidence type="ECO:0000259" key="7">
    <source>
        <dbReference type="Pfam" id="PF03772"/>
    </source>
</evidence>
<keyword evidence="5 6" id="KW-0472">Membrane</keyword>
<feature type="transmembrane region" description="Helical" evidence="6">
    <location>
        <begin position="332"/>
        <end position="351"/>
    </location>
</feature>
<dbReference type="PANTHER" id="PTHR30619">
    <property type="entry name" value="DNA INTERNALIZATION/COMPETENCE PROTEIN COMEC/REC2"/>
    <property type="match status" value="1"/>
</dbReference>
<evidence type="ECO:0000256" key="3">
    <source>
        <dbReference type="ARBA" id="ARBA00022692"/>
    </source>
</evidence>
<keyword evidence="9" id="KW-1185">Reference proteome</keyword>
<evidence type="ECO:0000313" key="8">
    <source>
        <dbReference type="EMBL" id="RIJ29230.1"/>
    </source>
</evidence>
<sequence length="512" mass="54767">MPGDYAFNRQAFFDGLDGVGYVQGRCRGGTLGEQRGFMERLSSTVSVTRRSLAIHVRDAAGERAGGFAAALASGDRSFMEQADVEALRRAGLAHLLAISGLHLGIVGGLVYVSVRRVLSLWEWFALRVPVQKPAAAVALTMTVLYLVLSGASISTQRAFIMAAVFFGAILLDRSPLSFRSFAVAMAAVILIQPHSVMTPGFQMSFAATGALIATYLVWREKRQAQSDRRPGNGFVFTLQSLVVTSIVGAAATAPFALYHFDRVAPGGLWANLLAMPIITFVSAPLAGLALATAPIGLDEPFLRLFGWSLEQVLAIAHWVSNQPGSDFMIRDPMPAGVLLVLSVGLIAICVVRGLLYRVIATAGTVLTAAIVWMSMSSIILHWSASGEVLVHDEGMGWHKLSVANGEGLPPLTLGDLEAGDECRGTTCRFDTAAGLIAIVDGEASCIREAAYVLLAEDRQTLCTAEESVITWSDVEEAGGLSLARSWRGRTHIRAMPCGRRKWQPCSGNAFTD</sequence>